<evidence type="ECO:0000256" key="2">
    <source>
        <dbReference type="ARBA" id="ARBA00011059"/>
    </source>
</evidence>
<dbReference type="PANTHER" id="PTHR12442">
    <property type="entry name" value="DYNEIN INTERMEDIATE CHAIN"/>
    <property type="match status" value="1"/>
</dbReference>
<dbReference type="GO" id="GO:0045503">
    <property type="term" value="F:dynein light chain binding"/>
    <property type="evidence" value="ECO:0007669"/>
    <property type="project" value="TreeGrafter"/>
</dbReference>
<keyword evidence="6" id="KW-0677">Repeat</keyword>
<dbReference type="Gene3D" id="2.130.10.10">
    <property type="entry name" value="YVTN repeat-like/Quinoprotein amine dehydrogenase"/>
    <property type="match status" value="2"/>
</dbReference>
<evidence type="ECO:0000256" key="8">
    <source>
        <dbReference type="ARBA" id="ARBA00023069"/>
    </source>
</evidence>
<feature type="region of interest" description="Disordered" evidence="12">
    <location>
        <begin position="557"/>
        <end position="603"/>
    </location>
</feature>
<comment type="subcellular location">
    <subcellularLocation>
        <location evidence="1">Cytoplasm</location>
        <location evidence="1">Cytoskeleton</location>
        <location evidence="1">Cilium axoneme</location>
    </subcellularLocation>
</comment>
<reference evidence="13 14" key="1">
    <citation type="journal article" date="2024" name="Nat. Commun.">
        <title>Phylogenomics reveals the evolutionary origins of lichenization in chlorophyte algae.</title>
        <authorList>
            <person name="Puginier C."/>
            <person name="Libourel C."/>
            <person name="Otte J."/>
            <person name="Skaloud P."/>
            <person name="Haon M."/>
            <person name="Grisel S."/>
            <person name="Petersen M."/>
            <person name="Berrin J.G."/>
            <person name="Delaux P.M."/>
            <person name="Dal Grande F."/>
            <person name="Keller J."/>
        </authorList>
    </citation>
    <scope>NUCLEOTIDE SEQUENCE [LARGE SCALE GENOMIC DNA]</scope>
    <source>
        <strain evidence="13 14">SAG 2036</strain>
    </source>
</reference>
<accession>A0AAW1NS86</accession>
<evidence type="ECO:0000256" key="6">
    <source>
        <dbReference type="ARBA" id="ARBA00022737"/>
    </source>
</evidence>
<evidence type="ECO:0000256" key="7">
    <source>
        <dbReference type="ARBA" id="ARBA00023017"/>
    </source>
</evidence>
<keyword evidence="10" id="KW-0206">Cytoskeleton</keyword>
<keyword evidence="4" id="KW-0853">WD repeat</keyword>
<organism evidence="13 14">
    <name type="scientific">Symbiochloris irregularis</name>
    <dbReference type="NCBI Taxonomy" id="706552"/>
    <lineage>
        <taxon>Eukaryota</taxon>
        <taxon>Viridiplantae</taxon>
        <taxon>Chlorophyta</taxon>
        <taxon>core chlorophytes</taxon>
        <taxon>Trebouxiophyceae</taxon>
        <taxon>Trebouxiales</taxon>
        <taxon>Trebouxiaceae</taxon>
        <taxon>Symbiochloris</taxon>
    </lineage>
</organism>
<evidence type="ECO:0000256" key="3">
    <source>
        <dbReference type="ARBA" id="ARBA00022490"/>
    </source>
</evidence>
<dbReference type="EMBL" id="JALJOQ010000149">
    <property type="protein sequence ID" value="KAK9793502.1"/>
    <property type="molecule type" value="Genomic_DNA"/>
</dbReference>
<dbReference type="GO" id="GO:0036158">
    <property type="term" value="P:outer dynein arm assembly"/>
    <property type="evidence" value="ECO:0007669"/>
    <property type="project" value="TreeGrafter"/>
</dbReference>
<keyword evidence="14" id="KW-1185">Reference proteome</keyword>
<dbReference type="InterPro" id="IPR050687">
    <property type="entry name" value="Dynein_IC"/>
</dbReference>
<dbReference type="GO" id="GO:0045504">
    <property type="term" value="F:dynein heavy chain binding"/>
    <property type="evidence" value="ECO:0007669"/>
    <property type="project" value="TreeGrafter"/>
</dbReference>
<dbReference type="AlphaFoldDB" id="A0AAW1NS86"/>
<dbReference type="GO" id="GO:0036157">
    <property type="term" value="C:outer dynein arm"/>
    <property type="evidence" value="ECO:0007669"/>
    <property type="project" value="TreeGrafter"/>
</dbReference>
<comment type="similarity">
    <text evidence="2">Belongs to the dynein intermediate chain family.</text>
</comment>
<sequence>MEIYHQYVKQRKDFGRHPHFVDDAAEMLADIRPNEMHAKDHVLRNPVTTITSCTPIYSEHEANTVAKSFANKAVNHVEGGWPKEVDYQEAEHVIRYRKKVEKDEDFIKAIAALGNIAEEVVKANNAIDIYEDYFAGRQLETSHSEAPFAKTLTVLRDPSGVQSREAQYLSWHPDGSRKLAVAFSVLGFQQLKEGSAISSYIWDLSNPNEPELELSPISQLTVLNYNQKDPQHLGAGQYNGQLAYFDVRKGSSPVDVTPVEKSHSDPIYDLAWLQSKTGSECMSVSTDGLVLWWDVRKLAEPIESLQVRERGSETTLGAVSLDFTPAAGPTKFMIGTEQGSILACNRKAKNPQDRVGASYPGHHGPVYGLVRSPFFPKFFLSVGDWTTRVWNEDLKTPIITSKYQSSYLTGARWSPTRPAVLFTTNNKGRLDVLDYLYKHNDPALSVQVTDAPLTSLKLQEAGKLCAVGSGDGSVTLLSLSPGLVDLQPAERQTMQAMLERESNKEKNIEKALRDAKIKARKEAAREAAEKEAVPDAEDLQQLESAFLASIGVSANAAAPASATADAAPAASESAPAPAPATEAAAESVPAPAAAEEAAAKQAS</sequence>
<name>A0AAW1NS86_9CHLO</name>
<keyword evidence="7" id="KW-0243">Dynein</keyword>
<evidence type="ECO:0000256" key="1">
    <source>
        <dbReference type="ARBA" id="ARBA00004430"/>
    </source>
</evidence>
<dbReference type="InterPro" id="IPR036322">
    <property type="entry name" value="WD40_repeat_dom_sf"/>
</dbReference>
<keyword evidence="11" id="KW-0966">Cell projection</keyword>
<dbReference type="SUPFAM" id="SSF50978">
    <property type="entry name" value="WD40 repeat-like"/>
    <property type="match status" value="1"/>
</dbReference>
<dbReference type="GO" id="GO:0005874">
    <property type="term" value="C:microtubule"/>
    <property type="evidence" value="ECO:0007669"/>
    <property type="project" value="UniProtKB-KW"/>
</dbReference>
<comment type="caution">
    <text evidence="13">The sequence shown here is derived from an EMBL/GenBank/DDBJ whole genome shotgun (WGS) entry which is preliminary data.</text>
</comment>
<dbReference type="Proteomes" id="UP001465755">
    <property type="component" value="Unassembled WGS sequence"/>
</dbReference>
<dbReference type="SMART" id="SM00320">
    <property type="entry name" value="WD40"/>
    <property type="match status" value="3"/>
</dbReference>
<feature type="compositionally biased region" description="Low complexity" evidence="12">
    <location>
        <begin position="557"/>
        <end position="596"/>
    </location>
</feature>
<keyword evidence="9" id="KW-0505">Motor protein</keyword>
<keyword evidence="8" id="KW-0969">Cilium</keyword>
<evidence type="ECO:0000313" key="13">
    <source>
        <dbReference type="EMBL" id="KAK9793502.1"/>
    </source>
</evidence>
<keyword evidence="5" id="KW-0493">Microtubule</keyword>
<dbReference type="InterPro" id="IPR015943">
    <property type="entry name" value="WD40/YVTN_repeat-like_dom_sf"/>
</dbReference>
<evidence type="ECO:0000256" key="4">
    <source>
        <dbReference type="ARBA" id="ARBA00022574"/>
    </source>
</evidence>
<proteinExistence type="inferred from homology"/>
<evidence type="ECO:0000256" key="12">
    <source>
        <dbReference type="SAM" id="MobiDB-lite"/>
    </source>
</evidence>
<dbReference type="PANTHER" id="PTHR12442:SF7">
    <property type="entry name" value="DYNEIN AXONEMAL INTERMEDIATE CHAIN 2"/>
    <property type="match status" value="1"/>
</dbReference>
<evidence type="ECO:0000313" key="14">
    <source>
        <dbReference type="Proteomes" id="UP001465755"/>
    </source>
</evidence>
<dbReference type="InterPro" id="IPR001680">
    <property type="entry name" value="WD40_rpt"/>
</dbReference>
<protein>
    <recommendedName>
        <fullName evidence="15">Dynein intermediate chain</fullName>
    </recommendedName>
</protein>
<dbReference type="GO" id="GO:0003341">
    <property type="term" value="P:cilium movement"/>
    <property type="evidence" value="ECO:0007669"/>
    <property type="project" value="TreeGrafter"/>
</dbReference>
<evidence type="ECO:0000256" key="5">
    <source>
        <dbReference type="ARBA" id="ARBA00022701"/>
    </source>
</evidence>
<keyword evidence="3" id="KW-0963">Cytoplasm</keyword>
<evidence type="ECO:0000256" key="10">
    <source>
        <dbReference type="ARBA" id="ARBA00023212"/>
    </source>
</evidence>
<evidence type="ECO:0000256" key="9">
    <source>
        <dbReference type="ARBA" id="ARBA00023175"/>
    </source>
</evidence>
<gene>
    <name evidence="13" type="ORF">WJX73_008533</name>
</gene>
<evidence type="ECO:0000256" key="11">
    <source>
        <dbReference type="ARBA" id="ARBA00023273"/>
    </source>
</evidence>
<evidence type="ECO:0008006" key="15">
    <source>
        <dbReference type="Google" id="ProtNLM"/>
    </source>
</evidence>